<protein>
    <recommendedName>
        <fullName evidence="4">Mucoidy inhibitor A</fullName>
    </recommendedName>
</protein>
<dbReference type="NCBIfam" id="TIGR02231">
    <property type="entry name" value="mucoidy inhibitor MuiA family protein"/>
    <property type="match status" value="2"/>
</dbReference>
<gene>
    <name evidence="3" type="ORF">JR316_003992</name>
</gene>
<sequence>MKQDINTVELSAQEHSQITNINLYSGHAEITRLFKFEIQAGSNIVVITGLPCTFQQDSLRVEGKGNASIHDVTVEHTVPPQNSDDNSEQSRLVRECSNIETALQSARSSREALNKYLSTVHAEKVDIARLESTLDGYMMLGQKIGQKILDLKKELSVAQQELARVREADRKAPKVQPFSWKVSINVHGQLTETVRIFIKYVVYGADWTASYDIRVDTQTSEKNVFILYKAIVHQATGESWDNVPLTLETSSPSFGIKPPHLPTCRITAPRAIPYPVPGSGPPGFVPVIPDDCHYFMPPPPLAKSPSISTGSPRPSLPIPEPFQPVMTQPSMIHGSNKGNIIASFRIPGLINIPNDGGNHNVSVTQLDLDAAITWYAVPATDTRVHMKAEIRNVSQFTFVPGSANVYVDGSFIATTAIPSVSPQDTFDCPLGLDSTVRITYHPQERKAATSGFYSKTSSNTFVQRITVLNTKSIMIKNLKLIERIPVSEDERIEVKLLQPALALPTQSSKTSSSWQKPIKVSSSVVAQWNGVYEAGVDQESLGKDGKFNWVISVPPHKSVSLTLQYEVSHPKNLDLTWYTD</sequence>
<dbReference type="Pfam" id="PF13598">
    <property type="entry name" value="DUF4139"/>
    <property type="match status" value="1"/>
</dbReference>
<feature type="domain" description="DUF4140" evidence="2">
    <location>
        <begin position="22"/>
        <end position="118"/>
    </location>
</feature>
<reference evidence="3" key="1">
    <citation type="submission" date="2021-02" db="EMBL/GenBank/DDBJ databases">
        <title>Psilocybe cubensis genome.</title>
        <authorList>
            <person name="Mckernan K.J."/>
            <person name="Crawford S."/>
            <person name="Trippe A."/>
            <person name="Kane L.T."/>
            <person name="Mclaughlin S."/>
        </authorList>
    </citation>
    <scope>NUCLEOTIDE SEQUENCE [LARGE SCALE GENOMIC DNA]</scope>
    <source>
        <strain evidence="3">MGC-MH-2018</strain>
    </source>
</reference>
<accession>A0A8H8CNK2</accession>
<organism evidence="3">
    <name type="scientific">Psilocybe cubensis</name>
    <name type="common">Psychedelic mushroom</name>
    <name type="synonym">Stropharia cubensis</name>
    <dbReference type="NCBI Taxonomy" id="181762"/>
    <lineage>
        <taxon>Eukaryota</taxon>
        <taxon>Fungi</taxon>
        <taxon>Dikarya</taxon>
        <taxon>Basidiomycota</taxon>
        <taxon>Agaricomycotina</taxon>
        <taxon>Agaricomycetes</taxon>
        <taxon>Agaricomycetidae</taxon>
        <taxon>Agaricales</taxon>
        <taxon>Agaricineae</taxon>
        <taxon>Strophariaceae</taxon>
        <taxon>Psilocybe</taxon>
    </lineage>
</organism>
<proteinExistence type="predicted"/>
<name>A0A8H8CNK2_PSICU</name>
<dbReference type="OrthoDB" id="10068793at2759"/>
<evidence type="ECO:0008006" key="4">
    <source>
        <dbReference type="Google" id="ProtNLM"/>
    </source>
</evidence>
<evidence type="ECO:0000259" key="2">
    <source>
        <dbReference type="Pfam" id="PF13600"/>
    </source>
</evidence>
<dbReference type="InterPro" id="IPR025554">
    <property type="entry name" value="DUF4140"/>
</dbReference>
<dbReference type="InterPro" id="IPR011935">
    <property type="entry name" value="CHP02231"/>
</dbReference>
<comment type="caution">
    <text evidence="3">The sequence shown here is derived from an EMBL/GenBank/DDBJ whole genome shotgun (WGS) entry which is preliminary data.</text>
</comment>
<dbReference type="InterPro" id="IPR037291">
    <property type="entry name" value="DUF4139"/>
</dbReference>
<feature type="domain" description="DUF4139" evidence="1">
    <location>
        <begin position="198"/>
        <end position="571"/>
    </location>
</feature>
<dbReference type="EMBL" id="JAFIQS010000003">
    <property type="protein sequence ID" value="KAG5171903.1"/>
    <property type="molecule type" value="Genomic_DNA"/>
</dbReference>
<dbReference type="PANTHER" id="PTHR31005">
    <property type="entry name" value="DUF4139 DOMAIN-CONTAINING PROTEIN"/>
    <property type="match status" value="1"/>
</dbReference>
<dbReference type="AlphaFoldDB" id="A0A8H8CNK2"/>
<dbReference type="PANTHER" id="PTHR31005:SF8">
    <property type="entry name" value="DUF4139 DOMAIN-CONTAINING PROTEIN"/>
    <property type="match status" value="1"/>
</dbReference>
<evidence type="ECO:0000259" key="1">
    <source>
        <dbReference type="Pfam" id="PF13598"/>
    </source>
</evidence>
<evidence type="ECO:0000313" key="3">
    <source>
        <dbReference type="EMBL" id="KAG5171903.1"/>
    </source>
</evidence>
<dbReference type="Pfam" id="PF13600">
    <property type="entry name" value="DUF4140"/>
    <property type="match status" value="1"/>
</dbReference>